<accession>A0AA40ELW7</accession>
<feature type="compositionally biased region" description="Basic and acidic residues" evidence="1">
    <location>
        <begin position="137"/>
        <end position="157"/>
    </location>
</feature>
<proteinExistence type="predicted"/>
<evidence type="ECO:0000313" key="3">
    <source>
        <dbReference type="Proteomes" id="UP001172159"/>
    </source>
</evidence>
<keyword evidence="3" id="KW-1185">Reference proteome</keyword>
<name>A0AA40ELW7_9PEZI</name>
<dbReference type="EMBL" id="JAUKTV010000003">
    <property type="protein sequence ID" value="KAK0741774.1"/>
    <property type="molecule type" value="Genomic_DNA"/>
</dbReference>
<gene>
    <name evidence="2" type="ORF">B0T21DRAFT_119640</name>
</gene>
<evidence type="ECO:0000256" key="1">
    <source>
        <dbReference type="SAM" id="MobiDB-lite"/>
    </source>
</evidence>
<organism evidence="2 3">
    <name type="scientific">Apiosordaria backusii</name>
    <dbReference type="NCBI Taxonomy" id="314023"/>
    <lineage>
        <taxon>Eukaryota</taxon>
        <taxon>Fungi</taxon>
        <taxon>Dikarya</taxon>
        <taxon>Ascomycota</taxon>
        <taxon>Pezizomycotina</taxon>
        <taxon>Sordariomycetes</taxon>
        <taxon>Sordariomycetidae</taxon>
        <taxon>Sordariales</taxon>
        <taxon>Lasiosphaeriaceae</taxon>
        <taxon>Apiosordaria</taxon>
    </lineage>
</organism>
<feature type="region of interest" description="Disordered" evidence="1">
    <location>
        <begin position="123"/>
        <end position="157"/>
    </location>
</feature>
<sequence length="238" mass="27620">MRCQPSPRLPKAKDTANIFPYRRPEGTQKVMCSPNPRPVPSEMQVLSSKIPVNKKIRGYQRWTNSRVPPNPNGTRKPKNSHNRQQYEKKKQVNQLHPPQPFARYFSTNKTAMSLPTSPKIFAHVRPAPPKDQNTQVAREKTPPTRPKQTAEEGKKTVPDPRPLYMSIFFSLYGLVKTRETVMTFFIVRLKSRRFPVTTRRKRDDAQPKMLYGIEKNQKVKTAENSVVRHRCKKMKLAC</sequence>
<evidence type="ECO:0000313" key="2">
    <source>
        <dbReference type="EMBL" id="KAK0741774.1"/>
    </source>
</evidence>
<comment type="caution">
    <text evidence="2">The sequence shown here is derived from an EMBL/GenBank/DDBJ whole genome shotgun (WGS) entry which is preliminary data.</text>
</comment>
<protein>
    <submittedName>
        <fullName evidence="2">Uncharacterized protein</fullName>
    </submittedName>
</protein>
<dbReference type="AlphaFoldDB" id="A0AA40ELW7"/>
<dbReference type="Proteomes" id="UP001172159">
    <property type="component" value="Unassembled WGS sequence"/>
</dbReference>
<reference evidence="2" key="1">
    <citation type="submission" date="2023-06" db="EMBL/GenBank/DDBJ databases">
        <title>Genome-scale phylogeny and comparative genomics of the fungal order Sordariales.</title>
        <authorList>
            <consortium name="Lawrence Berkeley National Laboratory"/>
            <person name="Hensen N."/>
            <person name="Bonometti L."/>
            <person name="Westerberg I."/>
            <person name="Brannstrom I.O."/>
            <person name="Guillou S."/>
            <person name="Cros-Aarteil S."/>
            <person name="Calhoun S."/>
            <person name="Haridas S."/>
            <person name="Kuo A."/>
            <person name="Mondo S."/>
            <person name="Pangilinan J."/>
            <person name="Riley R."/>
            <person name="Labutti K."/>
            <person name="Andreopoulos B."/>
            <person name="Lipzen A."/>
            <person name="Chen C."/>
            <person name="Yanf M."/>
            <person name="Daum C."/>
            <person name="Ng V."/>
            <person name="Clum A."/>
            <person name="Steindorff A."/>
            <person name="Ohm R."/>
            <person name="Martin F."/>
            <person name="Silar P."/>
            <person name="Natvig D."/>
            <person name="Lalanne C."/>
            <person name="Gautier V."/>
            <person name="Ament-Velasquez S.L."/>
            <person name="Kruys A."/>
            <person name="Hutchinson M.I."/>
            <person name="Powell A.J."/>
            <person name="Barry K."/>
            <person name="Miller A.N."/>
            <person name="Grigoriev I.V."/>
            <person name="Debuchy R."/>
            <person name="Gladieux P."/>
            <person name="Thoren M.H."/>
            <person name="Johannesson H."/>
        </authorList>
    </citation>
    <scope>NUCLEOTIDE SEQUENCE</scope>
    <source>
        <strain evidence="2">CBS 540.89</strain>
    </source>
</reference>
<feature type="region of interest" description="Disordered" evidence="1">
    <location>
        <begin position="1"/>
        <end position="102"/>
    </location>
</feature>